<dbReference type="Gene3D" id="3.30.1120.70">
    <property type="match status" value="1"/>
</dbReference>
<protein>
    <submittedName>
        <fullName evidence="1">Phage portal protein</fullName>
    </submittedName>
</protein>
<gene>
    <name evidence="1" type="ORF">R3P93_20035</name>
</gene>
<dbReference type="Gene3D" id="1.20.1270.210">
    <property type="match status" value="1"/>
</dbReference>
<dbReference type="RefSeq" id="WP_317533870.1">
    <property type="nucleotide sequence ID" value="NZ_JAWLKF010000013.1"/>
</dbReference>
<evidence type="ECO:0000313" key="1">
    <source>
        <dbReference type="EMBL" id="MDV6304858.1"/>
    </source>
</evidence>
<organism evidence="1 2">
    <name type="scientific">Rhodococcus cerastii</name>
    <dbReference type="NCBI Taxonomy" id="908616"/>
    <lineage>
        <taxon>Bacteria</taxon>
        <taxon>Bacillati</taxon>
        <taxon>Actinomycetota</taxon>
        <taxon>Actinomycetes</taxon>
        <taxon>Mycobacteriales</taxon>
        <taxon>Nocardiaceae</taxon>
        <taxon>Rhodococcus</taxon>
    </lineage>
</organism>
<dbReference type="InterPro" id="IPR006427">
    <property type="entry name" value="Portal_HK97"/>
</dbReference>
<dbReference type="Pfam" id="PF04860">
    <property type="entry name" value="Phage_portal"/>
    <property type="match status" value="1"/>
</dbReference>
<dbReference type="Gene3D" id="3.40.140.120">
    <property type="match status" value="1"/>
</dbReference>
<name>A0ABU4D559_9NOCA</name>
<comment type="caution">
    <text evidence="1">The sequence shown here is derived from an EMBL/GenBank/DDBJ whole genome shotgun (WGS) entry which is preliminary data.</text>
</comment>
<dbReference type="EMBL" id="JAWLKF010000013">
    <property type="protein sequence ID" value="MDV6304858.1"/>
    <property type="molecule type" value="Genomic_DNA"/>
</dbReference>
<evidence type="ECO:0000313" key="2">
    <source>
        <dbReference type="Proteomes" id="UP001186104"/>
    </source>
</evidence>
<reference evidence="1 2" key="1">
    <citation type="submission" date="2023-10" db="EMBL/GenBank/DDBJ databases">
        <title>Development of a sustainable strategy for remediation of hydrocarbon-contaminated territories based on the waste exchange concept.</title>
        <authorList>
            <person name="Krivoruchko A."/>
        </authorList>
    </citation>
    <scope>NUCLEOTIDE SEQUENCE [LARGE SCALE GENOMIC DNA]</scope>
    <source>
        <strain evidence="1 2">IEGM 1327</strain>
    </source>
</reference>
<proteinExistence type="predicted"/>
<keyword evidence="2" id="KW-1185">Reference proteome</keyword>
<accession>A0ABU4D559</accession>
<dbReference type="Proteomes" id="UP001186104">
    <property type="component" value="Unassembled WGS sequence"/>
</dbReference>
<dbReference type="NCBIfam" id="TIGR01537">
    <property type="entry name" value="portal_HK97"/>
    <property type="match status" value="1"/>
</dbReference>
<sequence>MAAFLSGGALGRFVDSASAAAVDTAFPIELADAGYSTEDIAGDMSPEYAFTHQPAVRKVTSFIARNVASIPLHVYSREGDTDRRRVTNGPIASVLQAPAAGMTPMRFWRAVFLDLLLRDRFCVTAHEKNGALVLTRLPARRVKFRSDEFGNVRVVRYTTRGGEVIEFDAADCIYEVGYSPRGSNGLSPIDTLREILAESSEAVAYRRSVWKNAARIPQVIERPAEAGKWTDEGWKRFSSQWTAFKRGGGNEGGTPILEDGMTVKEVTSFRPKDTLDLEGRKLTDAEVASAYFIAPELVGAREGTYSNIESFRQMLYRDALGPWITIWEQALNSQLVPRWNGGRPLYVEANIESKLRGSFEESARILQASTGAPWLTRNEARARANLPAIDGADELVTPLNVIEGGQASPQDSAPPPT</sequence>
<dbReference type="InterPro" id="IPR006944">
    <property type="entry name" value="Phage/GTA_portal"/>
</dbReference>